<dbReference type="InParanoid" id="D8Q030"/>
<dbReference type="EMBL" id="GL377304">
    <property type="protein sequence ID" value="EFI98966.1"/>
    <property type="molecule type" value="Genomic_DNA"/>
</dbReference>
<dbReference type="PANTHER" id="PTHR43130:SF15">
    <property type="entry name" value="THIJ_PFPI FAMILY PROTEIN (AFU_ORTHOLOGUE AFUA_5G14240)"/>
    <property type="match status" value="1"/>
</dbReference>
<dbReference type="OMA" id="MDGTFNT"/>
<proteinExistence type="predicted"/>
<feature type="domain" description="DJ-1/PfpI" evidence="1">
    <location>
        <begin position="13"/>
        <end position="197"/>
    </location>
</feature>
<dbReference type="VEuPathDB" id="FungiDB:SCHCODRAFT_02615375"/>
<dbReference type="eggNOG" id="ENOG502S46I">
    <property type="taxonomic scope" value="Eukaryota"/>
</dbReference>
<dbReference type="Gene3D" id="3.40.50.880">
    <property type="match status" value="1"/>
</dbReference>
<dbReference type="InterPro" id="IPR029062">
    <property type="entry name" value="Class_I_gatase-like"/>
</dbReference>
<dbReference type="HOGENOM" id="CLU_000445_44_8_1"/>
<dbReference type="GeneID" id="9586431"/>
<dbReference type="Pfam" id="PF01965">
    <property type="entry name" value="DJ-1_PfpI"/>
    <property type="match status" value="1"/>
</dbReference>
<name>D8Q030_SCHCM</name>
<protein>
    <recommendedName>
        <fullName evidence="1">DJ-1/PfpI domain-containing protein</fullName>
    </recommendedName>
</protein>
<dbReference type="InterPro" id="IPR002818">
    <property type="entry name" value="DJ-1/PfpI"/>
</dbReference>
<accession>D8Q030</accession>
<dbReference type="KEGG" id="scm:SCHCO_02615375"/>
<dbReference type="InterPro" id="IPR052158">
    <property type="entry name" value="INH-QAR"/>
</dbReference>
<evidence type="ECO:0000313" key="2">
    <source>
        <dbReference type="EMBL" id="EFI98966.1"/>
    </source>
</evidence>
<keyword evidence="3" id="KW-1185">Reference proteome</keyword>
<evidence type="ECO:0000259" key="1">
    <source>
        <dbReference type="Pfam" id="PF01965"/>
    </source>
</evidence>
<reference evidence="2 3" key="1">
    <citation type="journal article" date="2010" name="Nat. Biotechnol.">
        <title>Genome sequence of the model mushroom Schizophyllum commune.</title>
        <authorList>
            <person name="Ohm R.A."/>
            <person name="de Jong J.F."/>
            <person name="Lugones L.G."/>
            <person name="Aerts A."/>
            <person name="Kothe E."/>
            <person name="Stajich J.E."/>
            <person name="de Vries R.P."/>
            <person name="Record E."/>
            <person name="Levasseur A."/>
            <person name="Baker S.E."/>
            <person name="Bartholomew K.A."/>
            <person name="Coutinho P.M."/>
            <person name="Erdmann S."/>
            <person name="Fowler T.J."/>
            <person name="Gathman A.C."/>
            <person name="Lombard V."/>
            <person name="Henrissat B."/>
            <person name="Knabe N."/>
            <person name="Kuees U."/>
            <person name="Lilly W.W."/>
            <person name="Lindquist E."/>
            <person name="Lucas S."/>
            <person name="Magnuson J.K."/>
            <person name="Piumi F."/>
            <person name="Raudaskoski M."/>
            <person name="Salamov A."/>
            <person name="Schmutz J."/>
            <person name="Schwarze F.W.M.R."/>
            <person name="vanKuyk P.A."/>
            <person name="Horton J.S."/>
            <person name="Grigoriev I.V."/>
            <person name="Woesten H.A.B."/>
        </authorList>
    </citation>
    <scope>NUCLEOTIDE SEQUENCE [LARGE SCALE GENOMIC DNA]</scope>
    <source>
        <strain evidence="3">H4-8 / FGSC 9210</strain>
    </source>
</reference>
<dbReference type="PANTHER" id="PTHR43130">
    <property type="entry name" value="ARAC-FAMILY TRANSCRIPTIONAL REGULATOR"/>
    <property type="match status" value="1"/>
</dbReference>
<dbReference type="AlphaFoldDB" id="D8Q030"/>
<dbReference type="SUPFAM" id="SSF52317">
    <property type="entry name" value="Class I glutamine amidotransferase-like"/>
    <property type="match status" value="1"/>
</dbReference>
<dbReference type="OrthoDB" id="543156at2759"/>
<gene>
    <name evidence="2" type="ORF">SCHCODRAFT_14889</name>
</gene>
<organism evidence="3">
    <name type="scientific">Schizophyllum commune (strain H4-8 / FGSC 9210)</name>
    <name type="common">Split gill fungus</name>
    <dbReference type="NCBI Taxonomy" id="578458"/>
    <lineage>
        <taxon>Eukaryota</taxon>
        <taxon>Fungi</taxon>
        <taxon>Dikarya</taxon>
        <taxon>Basidiomycota</taxon>
        <taxon>Agaricomycotina</taxon>
        <taxon>Agaricomycetes</taxon>
        <taxon>Agaricomycetidae</taxon>
        <taxon>Agaricales</taxon>
        <taxon>Schizophyllaceae</taxon>
        <taxon>Schizophyllum</taxon>
    </lineage>
</organism>
<dbReference type="CDD" id="cd03139">
    <property type="entry name" value="GATase1_PfpI_2"/>
    <property type="match status" value="1"/>
</dbReference>
<evidence type="ECO:0000313" key="3">
    <source>
        <dbReference type="Proteomes" id="UP000007431"/>
    </source>
</evidence>
<sequence>MADNSTSTLPVNVGVVLFPGFQALDVFGPLDALNILSRSYPLNLSLISSLPTLDPVSTQPPASVNAIVGPPAAVSNFSQSLVPTHTIDAPPASLDVLLVPGGLGTRAPGLEPLIDYIGRTAKETKYVLTVCTGSWLAARAGALDGKNATSNKRAWAGREGLGNNVNWIKHARWVQDGDTWTSSGVSAGIDMVLAWMESVFGKGVTEDIANGMEYERHTDPNWDPFAELYGP</sequence>
<dbReference type="Proteomes" id="UP000007431">
    <property type="component" value="Unassembled WGS sequence"/>
</dbReference>